<organism evidence="6 7">
    <name type="scientific">Oryctolagus cuniculus</name>
    <name type="common">Rabbit</name>
    <dbReference type="NCBI Taxonomy" id="9986"/>
    <lineage>
        <taxon>Eukaryota</taxon>
        <taxon>Metazoa</taxon>
        <taxon>Chordata</taxon>
        <taxon>Craniata</taxon>
        <taxon>Vertebrata</taxon>
        <taxon>Euteleostomi</taxon>
        <taxon>Mammalia</taxon>
        <taxon>Eutheria</taxon>
        <taxon>Euarchontoglires</taxon>
        <taxon>Glires</taxon>
        <taxon>Lagomorpha</taxon>
        <taxon>Leporidae</taxon>
        <taxon>Oryctolagus</taxon>
    </lineage>
</organism>
<keyword evidence="7" id="KW-1185">Reference proteome</keyword>
<dbReference type="PANTHER" id="PTHR10250:SF13">
    <property type="entry name" value="MICROSOMAL GLUTATHIONE S-TRANSFERASE 2"/>
    <property type="match status" value="1"/>
</dbReference>
<feature type="transmembrane region" description="Helical" evidence="5">
    <location>
        <begin position="53"/>
        <end position="70"/>
    </location>
</feature>
<evidence type="ECO:0000256" key="5">
    <source>
        <dbReference type="SAM" id="Phobius"/>
    </source>
</evidence>
<dbReference type="Pfam" id="PF01124">
    <property type="entry name" value="MAPEG"/>
    <property type="match status" value="1"/>
</dbReference>
<protein>
    <submittedName>
        <fullName evidence="6">Uncharacterized protein</fullName>
    </submittedName>
</protein>
<feature type="transmembrane region" description="Helical" evidence="5">
    <location>
        <begin position="6"/>
        <end position="25"/>
    </location>
</feature>
<accession>A0A5F9C1U4</accession>
<dbReference type="Gene3D" id="1.20.120.550">
    <property type="entry name" value="Membrane associated eicosanoid/glutathione metabolism-like domain"/>
    <property type="match status" value="1"/>
</dbReference>
<evidence type="ECO:0000256" key="3">
    <source>
        <dbReference type="ARBA" id="ARBA00022989"/>
    </source>
</evidence>
<reference evidence="6 7" key="1">
    <citation type="journal article" date="2011" name="Nature">
        <title>A high-resolution map of human evolutionary constraint using 29 mammals.</title>
        <authorList>
            <person name="Lindblad-Toh K."/>
            <person name="Garber M."/>
            <person name="Zuk O."/>
            <person name="Lin M.F."/>
            <person name="Parker B.J."/>
            <person name="Washietl S."/>
            <person name="Kheradpour P."/>
            <person name="Ernst J."/>
            <person name="Jordan G."/>
            <person name="Mauceli E."/>
            <person name="Ward L.D."/>
            <person name="Lowe C.B."/>
            <person name="Holloway A.K."/>
            <person name="Clamp M."/>
            <person name="Gnerre S."/>
            <person name="Alfoldi J."/>
            <person name="Beal K."/>
            <person name="Chang J."/>
            <person name="Clawson H."/>
            <person name="Cuff J."/>
            <person name="Di Palma F."/>
            <person name="Fitzgerald S."/>
            <person name="Flicek P."/>
            <person name="Guttman M."/>
            <person name="Hubisz M.J."/>
            <person name="Jaffe D.B."/>
            <person name="Jungreis I."/>
            <person name="Kent W.J."/>
            <person name="Kostka D."/>
            <person name="Lara M."/>
            <person name="Martins A.L."/>
            <person name="Massingham T."/>
            <person name="Moltke I."/>
            <person name="Raney B.J."/>
            <person name="Rasmussen M.D."/>
            <person name="Robinson J."/>
            <person name="Stark A."/>
            <person name="Vilella A.J."/>
            <person name="Wen J."/>
            <person name="Xie X."/>
            <person name="Zody M.C."/>
            <person name="Baldwin J."/>
            <person name="Bloom T."/>
            <person name="Chin C.W."/>
            <person name="Heiman D."/>
            <person name="Nicol R."/>
            <person name="Nusbaum C."/>
            <person name="Young S."/>
            <person name="Wilkinson J."/>
            <person name="Worley K.C."/>
            <person name="Kovar C.L."/>
            <person name="Muzny D.M."/>
            <person name="Gibbs R.A."/>
            <person name="Cree A."/>
            <person name="Dihn H.H."/>
            <person name="Fowler G."/>
            <person name="Jhangiani S."/>
            <person name="Joshi V."/>
            <person name="Lee S."/>
            <person name="Lewis L.R."/>
            <person name="Nazareth L.V."/>
            <person name="Okwuonu G."/>
            <person name="Santibanez J."/>
            <person name="Warren W.C."/>
            <person name="Mardis E.R."/>
            <person name="Weinstock G.M."/>
            <person name="Wilson R.K."/>
            <person name="Delehaunty K."/>
            <person name="Dooling D."/>
            <person name="Fronik C."/>
            <person name="Fulton L."/>
            <person name="Fulton B."/>
            <person name="Graves T."/>
            <person name="Minx P."/>
            <person name="Sodergren E."/>
            <person name="Birney E."/>
            <person name="Margulies E.H."/>
            <person name="Herrero J."/>
            <person name="Green E.D."/>
            <person name="Haussler D."/>
            <person name="Siepel A."/>
            <person name="Goldman N."/>
            <person name="Pollard K.S."/>
            <person name="Pedersen J.S."/>
            <person name="Lander E.S."/>
            <person name="Kellis M."/>
        </authorList>
    </citation>
    <scope>NUCLEOTIDE SEQUENCE [LARGE SCALE GENOMIC DNA]</scope>
    <source>
        <strain evidence="6 7">Thorbecke inbred</strain>
    </source>
</reference>
<reference evidence="6" key="3">
    <citation type="submission" date="2025-09" db="UniProtKB">
        <authorList>
            <consortium name="Ensembl"/>
        </authorList>
    </citation>
    <scope>IDENTIFICATION</scope>
    <source>
        <strain evidence="6">Thorbecke</strain>
    </source>
</reference>
<dbReference type="InterPro" id="IPR050997">
    <property type="entry name" value="MAPEG"/>
</dbReference>
<evidence type="ECO:0000256" key="2">
    <source>
        <dbReference type="ARBA" id="ARBA00022692"/>
    </source>
</evidence>
<dbReference type="GO" id="GO:0005783">
    <property type="term" value="C:endoplasmic reticulum"/>
    <property type="evidence" value="ECO:0007669"/>
    <property type="project" value="TreeGrafter"/>
</dbReference>
<keyword evidence="3 5" id="KW-1133">Transmembrane helix</keyword>
<dbReference type="GO" id="GO:0005635">
    <property type="term" value="C:nuclear envelope"/>
    <property type="evidence" value="ECO:0007669"/>
    <property type="project" value="TreeGrafter"/>
</dbReference>
<dbReference type="Proteomes" id="UP000001811">
    <property type="component" value="Chromosome 15"/>
</dbReference>
<comment type="subcellular location">
    <subcellularLocation>
        <location evidence="1">Membrane</location>
        <topology evidence="1">Multi-pass membrane protein</topology>
    </subcellularLocation>
</comment>
<dbReference type="SUPFAM" id="SSF161084">
    <property type="entry name" value="MAPEG domain-like"/>
    <property type="match status" value="1"/>
</dbReference>
<dbReference type="GO" id="GO:0016020">
    <property type="term" value="C:membrane"/>
    <property type="evidence" value="ECO:0007669"/>
    <property type="project" value="UniProtKB-SubCell"/>
</dbReference>
<reference evidence="6" key="2">
    <citation type="submission" date="2025-08" db="UniProtKB">
        <authorList>
            <consortium name="Ensembl"/>
        </authorList>
    </citation>
    <scope>IDENTIFICATION</scope>
    <source>
        <strain evidence="6">Thorbecke</strain>
    </source>
</reference>
<name>A0A5F9C1U4_RABIT</name>
<evidence type="ECO:0000256" key="1">
    <source>
        <dbReference type="ARBA" id="ARBA00004141"/>
    </source>
</evidence>
<dbReference type="InterPro" id="IPR001129">
    <property type="entry name" value="Membr-assoc_MAPEG"/>
</dbReference>
<evidence type="ECO:0000313" key="6">
    <source>
        <dbReference type="Ensembl" id="ENSOCUP00000027655.1"/>
    </source>
</evidence>
<keyword evidence="4 5" id="KW-0472">Membrane</keyword>
<proteinExistence type="predicted"/>
<dbReference type="GeneTree" id="ENSGT00940000160288"/>
<dbReference type="GO" id="GO:0004464">
    <property type="term" value="F:leukotriene-C4 synthase activity"/>
    <property type="evidence" value="ECO:0007669"/>
    <property type="project" value="TreeGrafter"/>
</dbReference>
<dbReference type="AlphaFoldDB" id="A0A5F9C1U4"/>
<dbReference type="EMBL" id="AAGW02045621">
    <property type="status" value="NOT_ANNOTATED_CDS"/>
    <property type="molecule type" value="Genomic_DNA"/>
</dbReference>
<dbReference type="Ensembl" id="ENSOCUT00000035240.1">
    <property type="protein sequence ID" value="ENSOCUP00000027655.1"/>
    <property type="gene ID" value="ENSOCUG00000009370.3"/>
</dbReference>
<evidence type="ECO:0000256" key="4">
    <source>
        <dbReference type="ARBA" id="ARBA00023136"/>
    </source>
</evidence>
<evidence type="ECO:0000313" key="7">
    <source>
        <dbReference type="Proteomes" id="UP000001811"/>
    </source>
</evidence>
<dbReference type="PANTHER" id="PTHR10250">
    <property type="entry name" value="MICROSOMAL GLUTATHIONE S-TRANSFERASE"/>
    <property type="match status" value="1"/>
</dbReference>
<dbReference type="GO" id="GO:0004602">
    <property type="term" value="F:glutathione peroxidase activity"/>
    <property type="evidence" value="ECO:0007669"/>
    <property type="project" value="TreeGrafter"/>
</dbReference>
<dbReference type="Bgee" id="ENSOCUG00000009370">
    <property type="expression patterns" value="Expressed in smooth muscle tissue and 10 other cell types or tissues"/>
</dbReference>
<dbReference type="GO" id="GO:0004364">
    <property type="term" value="F:glutathione transferase activity"/>
    <property type="evidence" value="ECO:0007669"/>
    <property type="project" value="TreeGrafter"/>
</dbReference>
<sequence length="88" mass="9965">MAGGGLACYAIALAPSVYYFGFQVGRARMKHKIMPPAVAGSLEFERVFRTKRVEFYPIFLTALWIAGWYFNQGNSKTQSILFQHDHST</sequence>
<keyword evidence="2 5" id="KW-0812">Transmembrane</keyword>
<dbReference type="InterPro" id="IPR023352">
    <property type="entry name" value="MAPEG-like_dom_sf"/>
</dbReference>
<dbReference type="GO" id="GO:0019370">
    <property type="term" value="P:leukotriene biosynthetic process"/>
    <property type="evidence" value="ECO:0007669"/>
    <property type="project" value="TreeGrafter"/>
</dbReference>